<organism evidence="1 2">
    <name type="scientific">Lachnospira intestinalis</name>
    <dbReference type="NCBI Taxonomy" id="3133158"/>
    <lineage>
        <taxon>Bacteria</taxon>
        <taxon>Bacillati</taxon>
        <taxon>Bacillota</taxon>
        <taxon>Clostridia</taxon>
        <taxon>Lachnospirales</taxon>
        <taxon>Lachnospiraceae</taxon>
        <taxon>Lachnospira</taxon>
    </lineage>
</organism>
<comment type="caution">
    <text evidence="1">The sequence shown here is derived from an EMBL/GenBank/DDBJ whole genome shotgun (WGS) entry which is preliminary data.</text>
</comment>
<dbReference type="Proteomes" id="UP001480973">
    <property type="component" value="Unassembled WGS sequence"/>
</dbReference>
<keyword evidence="2" id="KW-1185">Reference proteome</keyword>
<accession>A0ABV1GMV0</accession>
<protein>
    <submittedName>
        <fullName evidence="1">Uncharacterized protein</fullName>
    </submittedName>
</protein>
<name>A0ABV1GMV0_9FIRM</name>
<dbReference type="EMBL" id="JBBMES010000005">
    <property type="protein sequence ID" value="MEQ2534766.1"/>
    <property type="molecule type" value="Genomic_DNA"/>
</dbReference>
<reference evidence="1 2" key="1">
    <citation type="submission" date="2024-03" db="EMBL/GenBank/DDBJ databases">
        <title>Human intestinal bacterial collection.</title>
        <authorList>
            <person name="Pauvert C."/>
            <person name="Hitch T.C.A."/>
            <person name="Clavel T."/>
        </authorList>
    </citation>
    <scope>NUCLEOTIDE SEQUENCE [LARGE SCALE GENOMIC DNA]</scope>
    <source>
        <strain evidence="1 2">CLA-JM-H10</strain>
    </source>
</reference>
<sequence>MLVSWKDGSNEGGLILRAESIEKELQTFQAAIKNLSSDISNASCLWSDEKFSQLSASIGVIANQSKDVLVAGEKCCASIAKLNKIMEEKY</sequence>
<proteinExistence type="predicted"/>
<evidence type="ECO:0000313" key="1">
    <source>
        <dbReference type="EMBL" id="MEQ2534766.1"/>
    </source>
</evidence>
<gene>
    <name evidence="1" type="ORF">WMO38_06505</name>
</gene>
<evidence type="ECO:0000313" key="2">
    <source>
        <dbReference type="Proteomes" id="UP001480973"/>
    </source>
</evidence>